<feature type="domain" description="FAD-binding" evidence="6">
    <location>
        <begin position="30"/>
        <end position="407"/>
    </location>
</feature>
<dbReference type="InterPro" id="IPR002938">
    <property type="entry name" value="FAD-bd"/>
</dbReference>
<keyword evidence="4" id="KW-0560">Oxidoreductase</keyword>
<reference evidence="7" key="1">
    <citation type="submission" date="2023-03" db="EMBL/GenBank/DDBJ databases">
        <title>Massive genome expansion in bonnet fungi (Mycena s.s.) driven by repeated elements and novel gene families across ecological guilds.</title>
        <authorList>
            <consortium name="Lawrence Berkeley National Laboratory"/>
            <person name="Harder C.B."/>
            <person name="Miyauchi S."/>
            <person name="Viragh M."/>
            <person name="Kuo A."/>
            <person name="Thoen E."/>
            <person name="Andreopoulos B."/>
            <person name="Lu D."/>
            <person name="Skrede I."/>
            <person name="Drula E."/>
            <person name="Henrissat B."/>
            <person name="Morin E."/>
            <person name="Kohler A."/>
            <person name="Barry K."/>
            <person name="LaButti K."/>
            <person name="Morin E."/>
            <person name="Salamov A."/>
            <person name="Lipzen A."/>
            <person name="Mereny Z."/>
            <person name="Hegedus B."/>
            <person name="Baldrian P."/>
            <person name="Stursova M."/>
            <person name="Weitz H."/>
            <person name="Taylor A."/>
            <person name="Grigoriev I.V."/>
            <person name="Nagy L.G."/>
            <person name="Martin F."/>
            <person name="Kauserud H."/>
        </authorList>
    </citation>
    <scope>NUCLEOTIDE SEQUENCE</scope>
    <source>
        <strain evidence="7">CBHHK188m</strain>
    </source>
</reference>
<dbReference type="InterPro" id="IPR036188">
    <property type="entry name" value="FAD/NAD-bd_sf"/>
</dbReference>
<evidence type="ECO:0000256" key="2">
    <source>
        <dbReference type="ARBA" id="ARBA00022630"/>
    </source>
</evidence>
<accession>A0AAD7N949</accession>
<keyword evidence="2" id="KW-0285">Flavoprotein</keyword>
<dbReference type="GO" id="GO:0071949">
    <property type="term" value="F:FAD binding"/>
    <property type="evidence" value="ECO:0007669"/>
    <property type="project" value="InterPro"/>
</dbReference>
<dbReference type="PRINTS" id="PR00420">
    <property type="entry name" value="RNGMNOXGNASE"/>
</dbReference>
<dbReference type="PANTHER" id="PTHR13789:SF309">
    <property type="entry name" value="PUTATIVE (AFU_ORTHOLOGUE AFUA_6G14510)-RELATED"/>
    <property type="match status" value="1"/>
</dbReference>
<name>A0AAD7N949_9AGAR</name>
<organism evidence="7 8">
    <name type="scientific">Mycena maculata</name>
    <dbReference type="NCBI Taxonomy" id="230809"/>
    <lineage>
        <taxon>Eukaryota</taxon>
        <taxon>Fungi</taxon>
        <taxon>Dikarya</taxon>
        <taxon>Basidiomycota</taxon>
        <taxon>Agaricomycotina</taxon>
        <taxon>Agaricomycetes</taxon>
        <taxon>Agaricomycetidae</taxon>
        <taxon>Agaricales</taxon>
        <taxon>Marasmiineae</taxon>
        <taxon>Mycenaceae</taxon>
        <taxon>Mycena</taxon>
    </lineage>
</organism>
<sequence>MSSSHEPGLKFVTLHLNPASRAYLTSLFQIVVGASIAGLTSAIALKSAGHSVVVLEREPQLGGPDSIGSGGARVPPNGCKVLFDWGLETDLRAGSVVGNGFLIFKYDHQGKESGRDCIGLNLWDPQLLVDARGDFLHMRHRDLLRILYNAATKDDREEGGGVATSSEVTVLFNAEVIDIDCDICSVTLRSGETHVGDVIIGADGASGVIRKCLMREESNGNAVPEDVPTGLAVYSTVIPKTVAVDHEELRQLYEYPQSNTVVTLLGNNRGAKVFLAGKDQDVLVWVYTPNTSQAGSWTQQVDKPMRDIVGPCDSLLQTLAAQAGTSTCVQIKNHYELKSWVSQSGKVVAIGEAAHPFPPISLHTCSIAIEDGAFIGKIFSHTRSPTRISEFLHAFEENRKTRCAYILQSEQNNLDFIVMPDGEKQVARDALLRANQAAGRNVMDAPEEEMHKIWDDMRIVFSYDPSDAADEWWVSWGRLRDAPSAKASG</sequence>
<evidence type="ECO:0000313" key="8">
    <source>
        <dbReference type="Proteomes" id="UP001215280"/>
    </source>
</evidence>
<dbReference type="Proteomes" id="UP001215280">
    <property type="component" value="Unassembled WGS sequence"/>
</dbReference>
<dbReference type="Gene3D" id="3.50.50.60">
    <property type="entry name" value="FAD/NAD(P)-binding domain"/>
    <property type="match status" value="1"/>
</dbReference>
<dbReference type="SUPFAM" id="SSF51905">
    <property type="entry name" value="FAD/NAD(P)-binding domain"/>
    <property type="match status" value="1"/>
</dbReference>
<dbReference type="InterPro" id="IPR050493">
    <property type="entry name" value="FAD-dep_Monooxygenase_BioMet"/>
</dbReference>
<evidence type="ECO:0000313" key="7">
    <source>
        <dbReference type="EMBL" id="KAJ7750921.1"/>
    </source>
</evidence>
<protein>
    <recommendedName>
        <fullName evidence="6">FAD-binding domain-containing protein</fullName>
    </recommendedName>
</protein>
<evidence type="ECO:0000259" key="6">
    <source>
        <dbReference type="Pfam" id="PF01494"/>
    </source>
</evidence>
<keyword evidence="5" id="KW-0503">Monooxygenase</keyword>
<keyword evidence="8" id="KW-1185">Reference proteome</keyword>
<dbReference type="GO" id="GO:0004497">
    <property type="term" value="F:monooxygenase activity"/>
    <property type="evidence" value="ECO:0007669"/>
    <property type="project" value="UniProtKB-KW"/>
</dbReference>
<dbReference type="Pfam" id="PF01494">
    <property type="entry name" value="FAD_binding_3"/>
    <property type="match status" value="1"/>
</dbReference>
<keyword evidence="3" id="KW-0274">FAD</keyword>
<evidence type="ECO:0000256" key="1">
    <source>
        <dbReference type="ARBA" id="ARBA00007992"/>
    </source>
</evidence>
<comment type="caution">
    <text evidence="7">The sequence shown here is derived from an EMBL/GenBank/DDBJ whole genome shotgun (WGS) entry which is preliminary data.</text>
</comment>
<evidence type="ECO:0000256" key="4">
    <source>
        <dbReference type="ARBA" id="ARBA00023002"/>
    </source>
</evidence>
<evidence type="ECO:0000256" key="5">
    <source>
        <dbReference type="ARBA" id="ARBA00023033"/>
    </source>
</evidence>
<comment type="similarity">
    <text evidence="1">Belongs to the paxM FAD-dependent monooxygenase family.</text>
</comment>
<dbReference type="EMBL" id="JARJLG010000080">
    <property type="protein sequence ID" value="KAJ7750921.1"/>
    <property type="molecule type" value="Genomic_DNA"/>
</dbReference>
<dbReference type="AlphaFoldDB" id="A0AAD7N949"/>
<dbReference type="PANTHER" id="PTHR13789">
    <property type="entry name" value="MONOOXYGENASE"/>
    <property type="match status" value="1"/>
</dbReference>
<proteinExistence type="inferred from homology"/>
<evidence type="ECO:0000256" key="3">
    <source>
        <dbReference type="ARBA" id="ARBA00022827"/>
    </source>
</evidence>
<gene>
    <name evidence="7" type="ORF">DFH07DRAFT_826956</name>
</gene>